<dbReference type="InterPro" id="IPR019752">
    <property type="entry name" value="Pyrv/ketoisovalerate_OxRed_cat"/>
</dbReference>
<dbReference type="PANTHER" id="PTHR43854:SF1">
    <property type="entry name" value="INDOLEPYRUVATE OXIDOREDUCTASE SUBUNIT IORB"/>
    <property type="match status" value="1"/>
</dbReference>
<evidence type="ECO:0000313" key="5">
    <source>
        <dbReference type="Proteomes" id="UP000272781"/>
    </source>
</evidence>
<reference evidence="3" key="3">
    <citation type="submission" date="2019-06" db="EMBL/GenBank/DDBJ databases">
        <title>A comparative analysis of the Nautiliaceae.</title>
        <authorList>
            <person name="Grosche A."/>
            <person name="Smedile F."/>
            <person name="Vetriani C."/>
        </authorList>
    </citation>
    <scope>NUCLEOTIDE SEQUENCE</scope>
    <source>
        <strain evidence="3">TB6</strain>
    </source>
</reference>
<evidence type="ECO:0000313" key="6">
    <source>
        <dbReference type="Proteomes" id="UP000298805"/>
    </source>
</evidence>
<dbReference type="InterPro" id="IPR052198">
    <property type="entry name" value="IorB_Oxidoreductase"/>
</dbReference>
<accession>A0AAJ4RE87</accession>
<dbReference type="EMBL" id="RJVK01000001">
    <property type="protein sequence ID" value="ROR40961.1"/>
    <property type="molecule type" value="Genomic_DNA"/>
</dbReference>
<dbReference type="SUPFAM" id="SSF53323">
    <property type="entry name" value="Pyruvate-ferredoxin oxidoreductase, PFOR, domain III"/>
    <property type="match status" value="1"/>
</dbReference>
<dbReference type="InterPro" id="IPR002869">
    <property type="entry name" value="Pyrv_flavodox_OxRed_cen"/>
</dbReference>
<sequence>MRYQIVIAGFGGQGVVFLVKVLSICASKRGYKFLGTENHGMSQRGGSVSSHIKIGDFHNPLIDFSQADLLIGLDKDEALLNLPYLKKDGKVVVNAESFPKIDAEVFAVDANALAEKGIFDAKGLNVFMLGITLAKIKDFPFSTQEVKEAIKEINPKFAAKNFEILDKAIEYAKNI</sequence>
<dbReference type="Proteomes" id="UP000272781">
    <property type="component" value="Unassembled WGS sequence"/>
</dbReference>
<dbReference type="RefSeq" id="WP_123351863.1">
    <property type="nucleotide sequence ID" value="NZ_CP027432.2"/>
</dbReference>
<evidence type="ECO:0000313" key="3">
    <source>
        <dbReference type="EMBL" id="QCI28322.1"/>
    </source>
</evidence>
<dbReference type="AlphaFoldDB" id="A0AAJ4RE87"/>
<gene>
    <name evidence="3" type="ORF">C6V80_04925</name>
    <name evidence="4" type="ORF">EDC58_0443</name>
</gene>
<organism evidence="4 5">
    <name type="scientific">Caminibacter pacificus</name>
    <dbReference type="NCBI Taxonomy" id="1424653"/>
    <lineage>
        <taxon>Bacteria</taxon>
        <taxon>Pseudomonadati</taxon>
        <taxon>Campylobacterota</taxon>
        <taxon>Epsilonproteobacteria</taxon>
        <taxon>Nautiliales</taxon>
        <taxon>Nautiliaceae</taxon>
        <taxon>Caminibacter</taxon>
    </lineage>
</organism>
<dbReference type="EMBL" id="CP027432">
    <property type="protein sequence ID" value="QCI28322.1"/>
    <property type="molecule type" value="Genomic_DNA"/>
</dbReference>
<evidence type="ECO:0000313" key="4">
    <source>
        <dbReference type="EMBL" id="ROR40961.1"/>
    </source>
</evidence>
<dbReference type="Proteomes" id="UP000298805">
    <property type="component" value="Chromosome"/>
</dbReference>
<keyword evidence="1" id="KW-0560">Oxidoreductase</keyword>
<evidence type="ECO:0000259" key="2">
    <source>
        <dbReference type="Pfam" id="PF01558"/>
    </source>
</evidence>
<feature type="domain" description="Pyruvate/ketoisovalerate oxidoreductase catalytic" evidence="2">
    <location>
        <begin position="11"/>
        <end position="170"/>
    </location>
</feature>
<dbReference type="Gene3D" id="3.40.920.10">
    <property type="entry name" value="Pyruvate-ferredoxin oxidoreductase, PFOR, domain III"/>
    <property type="match status" value="1"/>
</dbReference>
<proteinExistence type="predicted"/>
<dbReference type="PANTHER" id="PTHR43854">
    <property type="entry name" value="INDOLEPYRUVATE OXIDOREDUCTASE SUBUNIT IORB"/>
    <property type="match status" value="1"/>
</dbReference>
<reference evidence="4 5" key="2">
    <citation type="submission" date="2018-11" db="EMBL/GenBank/DDBJ databases">
        <title>Genomic Encyclopedia of Type Strains, Phase IV (KMG-IV): sequencing the most valuable type-strain genomes for metagenomic binning, comparative biology and taxonomic classification.</title>
        <authorList>
            <person name="Goeker M."/>
        </authorList>
    </citation>
    <scope>NUCLEOTIDE SEQUENCE [LARGE SCALE GENOMIC DNA]</scope>
    <source>
        <strain evidence="4 5">DSM 27783</strain>
    </source>
</reference>
<dbReference type="Pfam" id="PF01558">
    <property type="entry name" value="POR"/>
    <property type="match status" value="1"/>
</dbReference>
<protein>
    <submittedName>
        <fullName evidence="3 4">Ferredoxin oxidoreductase</fullName>
    </submittedName>
</protein>
<name>A0AAJ4RE87_9BACT</name>
<evidence type="ECO:0000256" key="1">
    <source>
        <dbReference type="ARBA" id="ARBA00023002"/>
    </source>
</evidence>
<dbReference type="GO" id="GO:0016903">
    <property type="term" value="F:oxidoreductase activity, acting on the aldehyde or oxo group of donors"/>
    <property type="evidence" value="ECO:0007669"/>
    <property type="project" value="InterPro"/>
</dbReference>
<reference evidence="6" key="1">
    <citation type="submission" date="2018-03" db="EMBL/GenBank/DDBJ databases">
        <title>A comparative analysis of the Nautiliaceae.</title>
        <authorList>
            <person name="Grosche A."/>
            <person name="Smedile F."/>
            <person name="Vetriani C."/>
        </authorList>
    </citation>
    <scope>NUCLEOTIDE SEQUENCE [LARGE SCALE GENOMIC DNA]</scope>
    <source>
        <strain evidence="6">TB6</strain>
    </source>
</reference>
<keyword evidence="6" id="KW-1185">Reference proteome</keyword>